<comment type="caution">
    <text evidence="2">The sequence shown here is derived from an EMBL/GenBank/DDBJ whole genome shotgun (WGS) entry which is preliminary data.</text>
</comment>
<dbReference type="PANTHER" id="PTHR21071:SF4">
    <property type="entry name" value="UDP-N-ACETYLENOLPYRUVOYLGLUCOSAMINE REDUCTASE"/>
    <property type="match status" value="1"/>
</dbReference>
<feature type="non-terminal residue" evidence="2">
    <location>
        <position position="168"/>
    </location>
</feature>
<dbReference type="Pfam" id="PF01565">
    <property type="entry name" value="FAD_binding_4"/>
    <property type="match status" value="1"/>
</dbReference>
<dbReference type="Proteomes" id="UP000034329">
    <property type="component" value="Unassembled WGS sequence"/>
</dbReference>
<dbReference type="AlphaFoldDB" id="A0A0G1QPM3"/>
<dbReference type="PATRIC" id="fig|1618581.3.peg.145"/>
<dbReference type="PANTHER" id="PTHR21071">
    <property type="entry name" value="UDP-N-ACETYLENOLPYRUVOYLGLUCOSAMINE REDUCTASE"/>
    <property type="match status" value="1"/>
</dbReference>
<dbReference type="PROSITE" id="PS51387">
    <property type="entry name" value="FAD_PCMH"/>
    <property type="match status" value="1"/>
</dbReference>
<name>A0A0G1QPM3_9BACT</name>
<organism evidence="2 3">
    <name type="scientific">Candidatus Woesebacteria bacterium GW2011_GWB1_45_5</name>
    <dbReference type="NCBI Taxonomy" id="1618581"/>
    <lineage>
        <taxon>Bacteria</taxon>
        <taxon>Candidatus Woeseibacteriota</taxon>
    </lineage>
</organism>
<dbReference type="InterPro" id="IPR003170">
    <property type="entry name" value="MurB"/>
</dbReference>
<dbReference type="HAMAP" id="MF_00037">
    <property type="entry name" value="MurB"/>
    <property type="match status" value="1"/>
</dbReference>
<dbReference type="InterPro" id="IPR016167">
    <property type="entry name" value="FAD-bd_PCMH_sub1"/>
</dbReference>
<evidence type="ECO:0000259" key="1">
    <source>
        <dbReference type="PROSITE" id="PS51387"/>
    </source>
</evidence>
<dbReference type="GO" id="GO:0005829">
    <property type="term" value="C:cytosol"/>
    <property type="evidence" value="ECO:0007669"/>
    <property type="project" value="TreeGrafter"/>
</dbReference>
<dbReference type="EMBL" id="LCLA01000008">
    <property type="protein sequence ID" value="KKU10575.1"/>
    <property type="molecule type" value="Genomic_DNA"/>
</dbReference>
<dbReference type="Gene3D" id="3.30.465.10">
    <property type="match status" value="1"/>
</dbReference>
<proteinExistence type="inferred from homology"/>
<dbReference type="InterPro" id="IPR006094">
    <property type="entry name" value="Oxid_FAD_bind_N"/>
</dbReference>
<evidence type="ECO:0000313" key="2">
    <source>
        <dbReference type="EMBL" id="KKU10575.1"/>
    </source>
</evidence>
<gene>
    <name evidence="2" type="ORF">UX13_C0008G0001</name>
</gene>
<dbReference type="SUPFAM" id="SSF56176">
    <property type="entry name" value="FAD-binding/transporter-associated domain-like"/>
    <property type="match status" value="1"/>
</dbReference>
<evidence type="ECO:0000313" key="3">
    <source>
        <dbReference type="Proteomes" id="UP000034329"/>
    </source>
</evidence>
<protein>
    <submittedName>
        <fullName evidence="2">UDP-N-acetylenolpyruvoylglucosamine reductase</fullName>
    </submittedName>
</protein>
<dbReference type="GO" id="GO:0008762">
    <property type="term" value="F:UDP-N-acetylmuramate dehydrogenase activity"/>
    <property type="evidence" value="ECO:0007669"/>
    <property type="project" value="InterPro"/>
</dbReference>
<dbReference type="InterPro" id="IPR036318">
    <property type="entry name" value="FAD-bd_PCMH-like_sf"/>
</dbReference>
<dbReference type="InterPro" id="IPR016169">
    <property type="entry name" value="FAD-bd_PCMH_sub2"/>
</dbReference>
<sequence>MGTKTNIRLNKFSFSGLTTFKVGGSIRHYKEVSDKNEVVRAVRFAKGKDLPIFIIGGGSDILVSDRDFEGVVIKYTGDKIEVVGNKVMAEAGVDWDNLVKVTVDRDLQGIECLSGIPGTAGAAPIQNIGAYGQELKDVFVSLTAYDIKEEKFVVFENKDCLFSYRESC</sequence>
<dbReference type="InterPro" id="IPR016166">
    <property type="entry name" value="FAD-bd_PCMH"/>
</dbReference>
<dbReference type="GO" id="GO:0071949">
    <property type="term" value="F:FAD binding"/>
    <property type="evidence" value="ECO:0007669"/>
    <property type="project" value="InterPro"/>
</dbReference>
<feature type="domain" description="FAD-binding PCMH-type" evidence="1">
    <location>
        <begin position="21"/>
        <end position="168"/>
    </location>
</feature>
<accession>A0A0G1QPM3</accession>
<reference evidence="2 3" key="1">
    <citation type="journal article" date="2015" name="Nature">
        <title>rRNA introns, odd ribosomes, and small enigmatic genomes across a large radiation of phyla.</title>
        <authorList>
            <person name="Brown C.T."/>
            <person name="Hug L.A."/>
            <person name="Thomas B.C."/>
            <person name="Sharon I."/>
            <person name="Castelle C.J."/>
            <person name="Singh A."/>
            <person name="Wilkins M.J."/>
            <person name="Williams K.H."/>
            <person name="Banfield J.F."/>
        </authorList>
    </citation>
    <scope>NUCLEOTIDE SEQUENCE [LARGE SCALE GENOMIC DNA]</scope>
</reference>
<dbReference type="Gene3D" id="3.30.43.10">
    <property type="entry name" value="Uridine Diphospho-n-acetylenolpyruvylglucosamine Reductase, domain 2"/>
    <property type="match status" value="1"/>
</dbReference>
<dbReference type="GO" id="GO:0071555">
    <property type="term" value="P:cell wall organization"/>
    <property type="evidence" value="ECO:0007669"/>
    <property type="project" value="TreeGrafter"/>
</dbReference>